<accession>A0A0K2VL96</accession>
<evidence type="ECO:0000313" key="1">
    <source>
        <dbReference type="EMBL" id="CDW51248.1"/>
    </source>
</evidence>
<organism evidence="1">
    <name type="scientific">Lepeophtheirus salmonis</name>
    <name type="common">Salmon louse</name>
    <name type="synonym">Caligus salmonis</name>
    <dbReference type="NCBI Taxonomy" id="72036"/>
    <lineage>
        <taxon>Eukaryota</taxon>
        <taxon>Metazoa</taxon>
        <taxon>Ecdysozoa</taxon>
        <taxon>Arthropoda</taxon>
        <taxon>Crustacea</taxon>
        <taxon>Multicrustacea</taxon>
        <taxon>Hexanauplia</taxon>
        <taxon>Copepoda</taxon>
        <taxon>Siphonostomatoida</taxon>
        <taxon>Caligidae</taxon>
        <taxon>Lepeophtheirus</taxon>
    </lineage>
</organism>
<name>A0A0K2VL96_LEPSM</name>
<dbReference type="AlphaFoldDB" id="A0A0K2VL96"/>
<sequence length="77" mass="8692">KTQGLRNILALPIASTRCHQPLQSVLSLLEGDLTEQEPWNDDGPLDTWRASSCWVPSFPIFLKENAFVHLEYYSCSG</sequence>
<feature type="non-terminal residue" evidence="1">
    <location>
        <position position="1"/>
    </location>
</feature>
<proteinExistence type="predicted"/>
<reference evidence="1" key="1">
    <citation type="submission" date="2014-05" db="EMBL/GenBank/DDBJ databases">
        <authorList>
            <person name="Chronopoulou M."/>
        </authorList>
    </citation>
    <scope>NUCLEOTIDE SEQUENCE</scope>
    <source>
        <tissue evidence="1">Whole organism</tissue>
    </source>
</reference>
<dbReference type="EMBL" id="HACA01033886">
    <property type="protein sequence ID" value="CDW51248.1"/>
    <property type="molecule type" value="Transcribed_RNA"/>
</dbReference>
<protein>
    <submittedName>
        <fullName evidence="1">Uncharacterized protein</fullName>
    </submittedName>
</protein>